<evidence type="ECO:0000313" key="1">
    <source>
        <dbReference type="EMBL" id="KAI5675264.1"/>
    </source>
</evidence>
<dbReference type="Proteomes" id="UP001060085">
    <property type="component" value="Linkage Group LG02"/>
</dbReference>
<keyword evidence="2" id="KW-1185">Reference proteome</keyword>
<accession>A0ACC0BRM9</accession>
<protein>
    <submittedName>
        <fullName evidence="1">Uncharacterized protein</fullName>
    </submittedName>
</protein>
<evidence type="ECO:0000313" key="2">
    <source>
        <dbReference type="Proteomes" id="UP001060085"/>
    </source>
</evidence>
<gene>
    <name evidence="1" type="ORF">M9H77_06214</name>
</gene>
<proteinExistence type="predicted"/>
<comment type="caution">
    <text evidence="1">The sequence shown here is derived from an EMBL/GenBank/DDBJ whole genome shotgun (WGS) entry which is preliminary data.</text>
</comment>
<name>A0ACC0BRM9_CATRO</name>
<reference evidence="2" key="1">
    <citation type="journal article" date="2023" name="Nat. Plants">
        <title>Single-cell RNA sequencing provides a high-resolution roadmap for understanding the multicellular compartmentation of specialized metabolism.</title>
        <authorList>
            <person name="Sun S."/>
            <person name="Shen X."/>
            <person name="Li Y."/>
            <person name="Li Y."/>
            <person name="Wang S."/>
            <person name="Li R."/>
            <person name="Zhang H."/>
            <person name="Shen G."/>
            <person name="Guo B."/>
            <person name="Wei J."/>
            <person name="Xu J."/>
            <person name="St-Pierre B."/>
            <person name="Chen S."/>
            <person name="Sun C."/>
        </authorList>
    </citation>
    <scope>NUCLEOTIDE SEQUENCE [LARGE SCALE GENOMIC DNA]</scope>
</reference>
<sequence>MWKRRRKLNGCDCALEFAFASESYDVNCECSDRFCWNCTEEIHRPVDCETIEFWHCKAIIVLQSLRVGHGRTASDGGLKPGISGTQAISAIIRNHNGQPLTASALAIPFTTMIFSLEAQTVILGVTLASHMGISNFDIETNSLNVCNRVNSTSHNCSPTGLFIREIRGLLLQYPSTAVKPVNRNTNTTSPNLAD</sequence>
<organism evidence="1 2">
    <name type="scientific">Catharanthus roseus</name>
    <name type="common">Madagascar periwinkle</name>
    <name type="synonym">Vinca rosea</name>
    <dbReference type="NCBI Taxonomy" id="4058"/>
    <lineage>
        <taxon>Eukaryota</taxon>
        <taxon>Viridiplantae</taxon>
        <taxon>Streptophyta</taxon>
        <taxon>Embryophyta</taxon>
        <taxon>Tracheophyta</taxon>
        <taxon>Spermatophyta</taxon>
        <taxon>Magnoliopsida</taxon>
        <taxon>eudicotyledons</taxon>
        <taxon>Gunneridae</taxon>
        <taxon>Pentapetalae</taxon>
        <taxon>asterids</taxon>
        <taxon>lamiids</taxon>
        <taxon>Gentianales</taxon>
        <taxon>Apocynaceae</taxon>
        <taxon>Rauvolfioideae</taxon>
        <taxon>Vinceae</taxon>
        <taxon>Catharanthinae</taxon>
        <taxon>Catharanthus</taxon>
    </lineage>
</organism>
<dbReference type="EMBL" id="CM044702">
    <property type="protein sequence ID" value="KAI5675264.1"/>
    <property type="molecule type" value="Genomic_DNA"/>
</dbReference>